<gene>
    <name evidence="3" type="ORF">PCL_04105</name>
    <name evidence="2" type="ORF">Purlil1_4782</name>
</gene>
<dbReference type="Proteomes" id="UP001287286">
    <property type="component" value="Unassembled WGS sequence"/>
</dbReference>
<dbReference type="EMBL" id="JAWRVI010000014">
    <property type="protein sequence ID" value="KAK4090646.1"/>
    <property type="molecule type" value="Genomic_DNA"/>
</dbReference>
<proteinExistence type="predicted"/>
<evidence type="ECO:0000313" key="2">
    <source>
        <dbReference type="EMBL" id="KAK4090646.1"/>
    </source>
</evidence>
<feature type="compositionally biased region" description="Basic and acidic residues" evidence="1">
    <location>
        <begin position="148"/>
        <end position="167"/>
    </location>
</feature>
<comment type="caution">
    <text evidence="3">The sequence shown here is derived from an EMBL/GenBank/DDBJ whole genome shotgun (WGS) entry which is preliminary data.</text>
</comment>
<feature type="compositionally biased region" description="Basic and acidic residues" evidence="1">
    <location>
        <begin position="17"/>
        <end position="33"/>
    </location>
</feature>
<dbReference type="PANTHER" id="PTHR46052">
    <property type="entry name" value="PHOSDUCIN-LIKE PROTEIN"/>
    <property type="match status" value="1"/>
</dbReference>
<dbReference type="Gene3D" id="3.40.30.10">
    <property type="entry name" value="Glutaredoxin"/>
    <property type="match status" value="1"/>
</dbReference>
<reference evidence="2 5" key="4">
    <citation type="journal article" date="2024" name="Microbiol. Resour. Announc.">
        <title>Genome annotations for the ascomycete fungi Trichoderma harzianum, Trichoderma aggressivum, and Purpureocillium lilacinum.</title>
        <authorList>
            <person name="Beijen E.P.W."/>
            <person name="Ohm R.A."/>
        </authorList>
    </citation>
    <scope>NUCLEOTIDE SEQUENCE [LARGE SCALE GENOMIC DNA]</scope>
    <source>
        <strain evidence="2 5">CBS 150709</strain>
    </source>
</reference>
<dbReference type="CDD" id="cd02987">
    <property type="entry name" value="Phd_like_Phd"/>
    <property type="match status" value="1"/>
</dbReference>
<dbReference type="InterPro" id="IPR036249">
    <property type="entry name" value="Thioredoxin-like_sf"/>
</dbReference>
<name>A0A2U3EQY8_PURLI</name>
<evidence type="ECO:0000313" key="5">
    <source>
        <dbReference type="Proteomes" id="UP001287286"/>
    </source>
</evidence>
<dbReference type="PANTHER" id="PTHR46052:SF1">
    <property type="entry name" value="PHOSDUCIN-LIKE PROTEIN"/>
    <property type="match status" value="1"/>
</dbReference>
<feature type="region of interest" description="Disordered" evidence="1">
    <location>
        <begin position="1"/>
        <end position="73"/>
    </location>
</feature>
<keyword evidence="5" id="KW-1185">Reference proteome</keyword>
<evidence type="ECO:0000256" key="1">
    <source>
        <dbReference type="SAM" id="MobiDB-lite"/>
    </source>
</evidence>
<dbReference type="SUPFAM" id="SSF52833">
    <property type="entry name" value="Thioredoxin-like"/>
    <property type="match status" value="1"/>
</dbReference>
<accession>A0A2U3EQY8</accession>
<evidence type="ECO:0000313" key="3">
    <source>
        <dbReference type="EMBL" id="PWI76911.1"/>
    </source>
</evidence>
<dbReference type="EMBL" id="LCWV01000001">
    <property type="protein sequence ID" value="PWI76911.1"/>
    <property type="molecule type" value="Genomic_DNA"/>
</dbReference>
<dbReference type="Proteomes" id="UP000245956">
    <property type="component" value="Unassembled WGS sequence"/>
</dbReference>
<organism evidence="3 4">
    <name type="scientific">Purpureocillium lilacinum</name>
    <name type="common">Paecilomyces lilacinus</name>
    <dbReference type="NCBI Taxonomy" id="33203"/>
    <lineage>
        <taxon>Eukaryota</taxon>
        <taxon>Fungi</taxon>
        <taxon>Dikarya</taxon>
        <taxon>Ascomycota</taxon>
        <taxon>Pezizomycotina</taxon>
        <taxon>Sordariomycetes</taxon>
        <taxon>Hypocreomycetidae</taxon>
        <taxon>Hypocreales</taxon>
        <taxon>Ophiocordycipitaceae</taxon>
        <taxon>Purpureocillium</taxon>
    </lineage>
</organism>
<dbReference type="AlphaFoldDB" id="A0A2U3EQY8"/>
<dbReference type="InterPro" id="IPR051499">
    <property type="entry name" value="Phosducin-like_reg"/>
</dbReference>
<dbReference type="InterPro" id="IPR001200">
    <property type="entry name" value="Phosducin"/>
</dbReference>
<dbReference type="GO" id="GO:0008277">
    <property type="term" value="P:regulation of G protein-coupled receptor signaling pathway"/>
    <property type="evidence" value="ECO:0007669"/>
    <property type="project" value="InterPro"/>
</dbReference>
<evidence type="ECO:0000313" key="4">
    <source>
        <dbReference type="Proteomes" id="UP000245956"/>
    </source>
</evidence>
<reference evidence="2" key="3">
    <citation type="submission" date="2023-11" db="EMBL/GenBank/DDBJ databases">
        <authorList>
            <person name="Beijen E."/>
            <person name="Ohm R.A."/>
        </authorList>
    </citation>
    <scope>NUCLEOTIDE SEQUENCE</scope>
    <source>
        <strain evidence="2">CBS 150709</strain>
    </source>
</reference>
<reference evidence="3" key="1">
    <citation type="submission" date="2015-05" db="EMBL/GenBank/DDBJ databases">
        <authorList>
            <person name="Wang D.B."/>
            <person name="Wang M."/>
        </authorList>
    </citation>
    <scope>NUCLEOTIDE SEQUENCE</scope>
    <source>
        <strain evidence="3">36-1</strain>
    </source>
</reference>
<reference evidence="3 4" key="2">
    <citation type="journal article" date="2016" name="Front. Microbiol.">
        <title>Genome and transcriptome sequences reveal the specific parasitism of the nematophagous Purpureocillium lilacinum 36-1.</title>
        <authorList>
            <person name="Xie J."/>
            <person name="Li S."/>
            <person name="Mo C."/>
            <person name="Xiao X."/>
            <person name="Peng D."/>
            <person name="Wang G."/>
            <person name="Xiao Y."/>
        </authorList>
    </citation>
    <scope>NUCLEOTIDE SEQUENCE [LARGE SCALE GENOMIC DNA]</scope>
    <source>
        <strain evidence="3 4">36-1</strain>
    </source>
</reference>
<sequence>MASAAQEEFDDLVAKNTARETLHPEDRDDRDRDYDDEDEETAYRNSKIDAAMRVPTAAPELKLPPASFDNGRATGVKGVIADARSFQTARRSKWVDRAKSARRSIFGLAGVTSSNNNVGSGGSSRSESETDEDARSADNSDEETFLQEWRETRRRELESESGREVRNRRTSPSVRLYGRLDEVDALGYLDAIEKVRRETKVVVFVYDNEVCARYQSSPTDHADKRRQCDVSATIESAMLPLVKENPEVHFVKVHYDDIEFDPAAVPSLLAYRNQGDLFANLTGIIEMMPDDDSFDSGSLKHILQAHAVL</sequence>
<protein>
    <submittedName>
        <fullName evidence="3">Phosducin</fullName>
    </submittedName>
</protein>
<feature type="region of interest" description="Disordered" evidence="1">
    <location>
        <begin position="110"/>
        <end position="170"/>
    </location>
</feature>